<evidence type="ECO:0000313" key="2">
    <source>
        <dbReference type="EMBL" id="CAG9795251.1"/>
    </source>
</evidence>
<dbReference type="AlphaFoldDB" id="A0A9N9WL47"/>
<evidence type="ECO:0000313" key="3">
    <source>
        <dbReference type="Proteomes" id="UP001153714"/>
    </source>
</evidence>
<proteinExistence type="predicted"/>
<keyword evidence="1" id="KW-0732">Signal</keyword>
<sequence>MTSVAVITIVAALIGNVICAPAEVKGNDRGVDTIRSPANLSFEELNYLLRVRSGVDTPNVNPIYLTPCARAILGCCKENVMNGDCSESLNCGAYFFDVNPCDVKYIQMALESAKAFYEQFDNLNTN</sequence>
<gene>
    <name evidence="2" type="ORF">DIATSA_LOCUS12538</name>
</gene>
<organism evidence="2 3">
    <name type="scientific">Diatraea saccharalis</name>
    <name type="common">sugarcane borer</name>
    <dbReference type="NCBI Taxonomy" id="40085"/>
    <lineage>
        <taxon>Eukaryota</taxon>
        <taxon>Metazoa</taxon>
        <taxon>Ecdysozoa</taxon>
        <taxon>Arthropoda</taxon>
        <taxon>Hexapoda</taxon>
        <taxon>Insecta</taxon>
        <taxon>Pterygota</taxon>
        <taxon>Neoptera</taxon>
        <taxon>Endopterygota</taxon>
        <taxon>Lepidoptera</taxon>
        <taxon>Glossata</taxon>
        <taxon>Ditrysia</taxon>
        <taxon>Pyraloidea</taxon>
        <taxon>Crambidae</taxon>
        <taxon>Crambinae</taxon>
        <taxon>Diatraea</taxon>
    </lineage>
</organism>
<reference evidence="2" key="1">
    <citation type="submission" date="2021-12" db="EMBL/GenBank/DDBJ databases">
        <authorList>
            <person name="King R."/>
        </authorList>
    </citation>
    <scope>NUCLEOTIDE SEQUENCE</scope>
</reference>
<dbReference type="OrthoDB" id="6350087at2759"/>
<protein>
    <submittedName>
        <fullName evidence="2">Uncharacterized protein</fullName>
    </submittedName>
</protein>
<feature type="signal peptide" evidence="1">
    <location>
        <begin position="1"/>
        <end position="19"/>
    </location>
</feature>
<feature type="chain" id="PRO_5040316558" evidence="1">
    <location>
        <begin position="20"/>
        <end position="126"/>
    </location>
</feature>
<name>A0A9N9WL47_9NEOP</name>
<dbReference type="Proteomes" id="UP001153714">
    <property type="component" value="Chromosome 7"/>
</dbReference>
<reference evidence="2" key="2">
    <citation type="submission" date="2022-10" db="EMBL/GenBank/DDBJ databases">
        <authorList>
            <consortium name="ENA_rothamsted_submissions"/>
            <consortium name="culmorum"/>
            <person name="King R."/>
        </authorList>
    </citation>
    <scope>NUCLEOTIDE SEQUENCE</scope>
</reference>
<keyword evidence="3" id="KW-1185">Reference proteome</keyword>
<evidence type="ECO:0000256" key="1">
    <source>
        <dbReference type="SAM" id="SignalP"/>
    </source>
</evidence>
<accession>A0A9N9WL47</accession>
<dbReference type="EMBL" id="OU893338">
    <property type="protein sequence ID" value="CAG9795251.1"/>
    <property type="molecule type" value="Genomic_DNA"/>
</dbReference>